<dbReference type="PATRIC" id="fig|593117.10.peg.406"/>
<organism evidence="1 2">
    <name type="scientific">Thermococcus gammatolerans (strain DSM 15229 / JCM 11827 / EJ3)</name>
    <dbReference type="NCBI Taxonomy" id="593117"/>
    <lineage>
        <taxon>Archaea</taxon>
        <taxon>Methanobacteriati</taxon>
        <taxon>Methanobacteriota</taxon>
        <taxon>Thermococci</taxon>
        <taxon>Thermococcales</taxon>
        <taxon>Thermococcaceae</taxon>
        <taxon>Thermococcus</taxon>
    </lineage>
</organism>
<name>C5A3V0_THEGJ</name>
<dbReference type="STRING" id="593117.TGAM_0410"/>
<evidence type="ECO:0000313" key="2">
    <source>
        <dbReference type="Proteomes" id="UP000001488"/>
    </source>
</evidence>
<sequence length="2367" mass="259140">MNKRRKAQIFSLMLAFLMLASVIPGTFLKPVSAAGYITSVSAETNYGDGVLFAGFPYFVNVTINASSSTFANVTLYYEYQDGHNVTVYSRVVPITSPPGSINVLINSSDPTDVPPEYEKVPQDVSKVYLIVYEYDIANGNIPGTNRTFEFDVKFPFTVTYTIQSSPSANWQAYYWNGSAWADDQAFVGMPFDIKVTIKYNSTLIGSGVTLPDPSNLTVILANQTPVTWYHVGTGTESNGQIALQFENANLSTGEYNFSATGLVTNTPILNGVLERIVVEDNENNLVNSIHTFHIWPLVMEITNVETQPPTLYQNLPFNVTLTGQVFANISGTLHNFTIVGSSLEGREAKIVDSDGNSHTMTFGFATGLVPNGGIGTAHWTNVQFSGTYFNATWADNILYIPVEPFGAGYYYYPRYKTIDYQYNPIPLNYWNLNVITSVTINGQSSSVFYINVPGELNISVYYDDTNYYNLTTTANYEVLLNGNVIDSGTINVVNDTGWTVTTITPDELGMISVKVWDPVYHPDPAYSPQIEVRDWNVTSDYLVYYHYGGSIYPGKVFYVGVPSDLWVNATYTLGVNLTSSVNVTVYDEHNNIINSTIIPITNNYGAGFVLHNFVPPQIGYVTVKVYNGTYKVWTTYVIPIKDWGIYVDSTPENLTVGKSVPLTVEVRESLYFPGERDANVTLYLPDGTVKTETVTLEGSTYTGNGGYYGVVTFTNVTPTLPGLAKVVVEDLTSGKTAVKYIPVYPNGEVTGRWIDVKVTPEKTPVYAYVENSLRIDAQYYYNMGDGAYKDEVNSYVNITIIDADGSTYKLSNVPVVNGVVTIPSYQLPVNGTSPIYVELVDTINSSIRGVAEIPVQNWQVTFDITPDFVYQYVDSIAKITVHVPAGVAVDVNVSGTVYTGVTDGQVISIPIVDPTEAIDVNVVATYHNAVAGKDYEVGSASKTIELRGWHVELSYSPSVIYTHIPDTLVVNAVAVDNETGEILPFELDVALYNETLDVVATGTNTVSVSIQDDVGAGLTYFVTVSYGAHEMVTYEPILIDTHDWAIDVTKTITSSAYSGTDYLWAGVPAQITFSVVTYDLDTEEQINLPVSIPINVTYNGYTYTGTDSITINLASPEPASEAFHVEAAYEDISYVNDFVIPVKDWSIYVNAYPSKLYADLPQQLTLIIGYSAGIESVATVDVGGTTYTAHVEPVGEDSAIAVVNVGEVVASEGYVRVTVTDQYGKTATLKIPVVSWDIAVTSNVNFVYTNVSTDITVDVHYSDSMLDGNANVYLVLPDGTVLSQTAIILDGKGQVTFTGVTADRAGNITIYAEDAASGKKSDNITIEVHDWHMEVTLEPTEWYTYLPQDYTVGIKYIDDVTEGIADIDSTVEVSYNLTGVTGSELVDVTGGQGEVTFTGLATENAGVGTFTVTDAAHGKSRIVNVTIHGWNVLVTYPEELFVAPGYKNPVVVGFEYIADDNSTVPYTGNTTITIELPGNITLSANVNASPVDFGMIELNQTGVGTITVVANDYPAISFTGTIQVENLLEMNLTTKRIYENVPTEIVANITYNGGDYHELEVYIEGQNITLTTTDGQIWTAEVSLPAGNYTVVAYDTAHNITVTDTFHVVPWHLEIIPSTTSISAGDLEVVNFTVRAIDDETNATADIDALIHVQITFSNPALIPNGTFTVEDFNLVDGEYTFNESLFAPAPGNFTVKAMAVDYGKCAKTVIEVTEPTVSPTWVYVDIVKEGSLEAPNDTVVLYWSVDGRTYFPAYDYLKQAIVQVDTTVTTRVVFPLYPVNEFTLYVIAVPKFIADKYPILTSTPIDATVTHEYVWYNYSVTVVNETISASAVVYKRTITEGWTYQIPRAPGYISVIPPASVQGIAPYTGYEFVHTEELVNDTGSASYTFTFEPTEFIEFNKISTLSIQPAQYGSYFEFEAVLYEKYLNMSGQFDEQFEAFESNVESMVESLQFLSDDDKQELINEIINEALSYKDDIIGAYPEDEIPISGAEVQFHIDNPAIAYLEPVNATTDENGKVIVRLYSAAPKDATPEELVNYMGSVTIWATYDNMTTDSYTVSFGGIGSVSGDVVDPNNNLLPGAKVELWINDNGEWVIAKDYAGNNITTITDGHGHYSFNVPAAPQGTAYRVVAYYGDGTGYADVIVYPFKTSTADVVVTTYETTNVTGLGAFLSDAQIHDVKIVLGKNALTSVDYHAMDFLLEYIGVKPVYSDSDINVEGLSATDMIIAVGGPEVNDITAHYQELTPVRMVTNADGSISIVVDNETVANWSAPSPWWNVTEGYWVIQRVVDPDTGAVVYMIYGTDADSTWAAAYYFSKHFSELNNVNYVVGYWEDTDSMIYSPAFLKFASDDKNGFSPTDNIGVVVEG</sequence>
<dbReference type="eggNOG" id="arCOG07087">
    <property type="taxonomic scope" value="Archaea"/>
</dbReference>
<protein>
    <submittedName>
        <fullName evidence="1">Uncharacterized protein</fullName>
    </submittedName>
</protein>
<dbReference type="InterPro" id="IPR008969">
    <property type="entry name" value="CarboxyPept-like_regulatory"/>
</dbReference>
<reference evidence="1 2" key="1">
    <citation type="journal article" date="2007" name="Genome Biol.">
        <title>Genome analysis and genome-wide proteomics of Thermococcus gammatolerans, the most radioresistant organism known amongst the Archaea.</title>
        <authorList>
            <person name="Zivanovic Y."/>
            <person name="Armengaud J."/>
            <person name="Lagorce A."/>
            <person name="Leplat C."/>
            <person name="Guerin P."/>
            <person name="Dutertre M."/>
            <person name="Anthouard V."/>
            <person name="Forterre P."/>
            <person name="Wincker P."/>
            <person name="Confalonieri F."/>
        </authorList>
    </citation>
    <scope>NUCLEOTIDE SEQUENCE [LARGE SCALE GENOMIC DNA]</scope>
    <source>
        <strain evidence="2">DSM 15229 / JCM 11827 / EJ3</strain>
    </source>
</reference>
<dbReference type="EMBL" id="CP001398">
    <property type="protein sequence ID" value="ACS32912.1"/>
    <property type="molecule type" value="Genomic_DNA"/>
</dbReference>
<dbReference type="SUPFAM" id="SSF49464">
    <property type="entry name" value="Carboxypeptidase regulatory domain-like"/>
    <property type="match status" value="1"/>
</dbReference>
<keyword evidence="2" id="KW-1185">Reference proteome</keyword>
<accession>C5A3V0</accession>
<dbReference type="PaxDb" id="593117-TGAM_0410"/>
<gene>
    <name evidence="1" type="ordered locus">TGAM_0410</name>
</gene>
<evidence type="ECO:0000313" key="1">
    <source>
        <dbReference type="EMBL" id="ACS32912.1"/>
    </source>
</evidence>
<dbReference type="KEGG" id="tga:TGAM_0410"/>
<dbReference type="HOGENOM" id="CLU_000749_0_0_2"/>
<dbReference type="Proteomes" id="UP000001488">
    <property type="component" value="Chromosome"/>
</dbReference>
<proteinExistence type="predicted"/>
<dbReference type="InterPro" id="IPR013783">
    <property type="entry name" value="Ig-like_fold"/>
</dbReference>
<dbReference type="Gene3D" id="2.60.40.10">
    <property type="entry name" value="Immunoglobulins"/>
    <property type="match status" value="1"/>
</dbReference>